<evidence type="ECO:0000313" key="3">
    <source>
        <dbReference type="Proteomes" id="UP000316614"/>
    </source>
</evidence>
<dbReference type="KEGG" id="echi:FKX85_17445"/>
<proteinExistence type="predicted"/>
<reference evidence="2 3" key="1">
    <citation type="submission" date="2019-06" db="EMBL/GenBank/DDBJ databases">
        <title>Echinicola alkalisoli sp. nov. isolated from saline soil.</title>
        <authorList>
            <person name="Sun J.-Q."/>
            <person name="Xu L."/>
        </authorList>
    </citation>
    <scope>NUCLEOTIDE SEQUENCE [LARGE SCALE GENOMIC DNA]</scope>
    <source>
        <strain evidence="2 3">LN3S3</strain>
    </source>
</reference>
<dbReference type="AlphaFoldDB" id="A0A514CLM9"/>
<gene>
    <name evidence="2" type="ORF">FKX85_17445</name>
</gene>
<feature type="region of interest" description="Disordered" evidence="1">
    <location>
        <begin position="1"/>
        <end position="53"/>
    </location>
</feature>
<dbReference type="OrthoDB" id="983202at2"/>
<evidence type="ECO:0000313" key="2">
    <source>
        <dbReference type="EMBL" id="QDH80726.1"/>
    </source>
</evidence>
<evidence type="ECO:0000256" key="1">
    <source>
        <dbReference type="SAM" id="MobiDB-lite"/>
    </source>
</evidence>
<organism evidence="2 3">
    <name type="scientific">Echinicola soli</name>
    <dbReference type="NCBI Taxonomy" id="2591634"/>
    <lineage>
        <taxon>Bacteria</taxon>
        <taxon>Pseudomonadati</taxon>
        <taxon>Bacteroidota</taxon>
        <taxon>Cytophagia</taxon>
        <taxon>Cytophagales</taxon>
        <taxon>Cyclobacteriaceae</taxon>
        <taxon>Echinicola</taxon>
    </lineage>
</organism>
<feature type="compositionally biased region" description="Basic and acidic residues" evidence="1">
    <location>
        <begin position="1"/>
        <end position="37"/>
    </location>
</feature>
<keyword evidence="3" id="KW-1185">Reference proteome</keyword>
<feature type="compositionally biased region" description="Basic and acidic residues" evidence="1">
    <location>
        <begin position="73"/>
        <end position="82"/>
    </location>
</feature>
<dbReference type="Proteomes" id="UP000316614">
    <property type="component" value="Chromosome"/>
</dbReference>
<sequence>MEEKRGEKSNQQKPSDEKSNMESDLSEREKAMEELRQKLQQMNISPEQAKKILDAMDNAEMRYIQQTKKKASKRPDKNLPDW</sequence>
<protein>
    <submittedName>
        <fullName evidence="2">Uncharacterized protein</fullName>
    </submittedName>
</protein>
<accession>A0A514CLM9</accession>
<feature type="region of interest" description="Disordered" evidence="1">
    <location>
        <begin position="63"/>
        <end position="82"/>
    </location>
</feature>
<dbReference type="EMBL" id="CP041253">
    <property type="protein sequence ID" value="QDH80726.1"/>
    <property type="molecule type" value="Genomic_DNA"/>
</dbReference>
<name>A0A514CLM9_9BACT</name>